<dbReference type="Proteomes" id="UP000828390">
    <property type="component" value="Unassembled WGS sequence"/>
</dbReference>
<dbReference type="PANTHER" id="PTHR33223">
    <property type="entry name" value="CCHC-TYPE DOMAIN-CONTAINING PROTEIN"/>
    <property type="match status" value="1"/>
</dbReference>
<proteinExistence type="predicted"/>
<sequence length="566" mass="64245">MPHYNLRSRLSATLPPRLTPPTSPPDDTTVPEQPFQPSTTISKQDTPKSSSESKPYLQTPEDFVASEKRRKKQLRSDFHKQLNSIKTIRRVTIHDSPFQSHPLQSDASGTEETQETTLQPLTQDPPKESLLDPLSNFRYDPVPPPYGNFQCLPDERLQDPISSVISQRPNFFLNTPSPSVNSANFPSQSANSDNINLRRQTPSAPGHSPADGQRPARNFHTAQTSDPRGTMFKPNIIKLACFTDRDYDSLPAFLAKFQKFCSMNNIDRGEYANVLPFYLSDNAENFYNNLTEDIKSNYQELTKALAKRFQTKELDYHLIAIKQRENESCDDYISRALKISTDVQGLEEKVLVSLLVNGLRDSIKKDVILRQPESLSELAKYCKLCDMTTSFSVNAIDTKFQTLLEEIKTFKADIKIKEINALQSTPIPNIPEENSYAQQHMFPNQMPSVPYSRYQQFQPRQNQNYRMSVPLDYQRPRIVDRSVSNPRLQVNRQNAQNQICPKCGYDSCRGGGVETVLHSINDATIANNSITSNQCVFELKNDGKDRAVGTILITQIIQNSKLNMNK</sequence>
<dbReference type="EMBL" id="JAIWYP010000002">
    <property type="protein sequence ID" value="KAH3875800.1"/>
    <property type="molecule type" value="Genomic_DNA"/>
</dbReference>
<organism evidence="2 3">
    <name type="scientific">Dreissena polymorpha</name>
    <name type="common">Zebra mussel</name>
    <name type="synonym">Mytilus polymorpha</name>
    <dbReference type="NCBI Taxonomy" id="45954"/>
    <lineage>
        <taxon>Eukaryota</taxon>
        <taxon>Metazoa</taxon>
        <taxon>Spiralia</taxon>
        <taxon>Lophotrochozoa</taxon>
        <taxon>Mollusca</taxon>
        <taxon>Bivalvia</taxon>
        <taxon>Autobranchia</taxon>
        <taxon>Heteroconchia</taxon>
        <taxon>Euheterodonta</taxon>
        <taxon>Imparidentia</taxon>
        <taxon>Neoheterodontei</taxon>
        <taxon>Myida</taxon>
        <taxon>Dreissenoidea</taxon>
        <taxon>Dreissenidae</taxon>
        <taxon>Dreissena</taxon>
    </lineage>
</organism>
<keyword evidence="3" id="KW-1185">Reference proteome</keyword>
<evidence type="ECO:0000313" key="2">
    <source>
        <dbReference type="EMBL" id="KAH3875800.1"/>
    </source>
</evidence>
<evidence type="ECO:0008006" key="4">
    <source>
        <dbReference type="Google" id="ProtNLM"/>
    </source>
</evidence>
<reference evidence="2" key="1">
    <citation type="journal article" date="2019" name="bioRxiv">
        <title>The Genome of the Zebra Mussel, Dreissena polymorpha: A Resource for Invasive Species Research.</title>
        <authorList>
            <person name="McCartney M.A."/>
            <person name="Auch B."/>
            <person name="Kono T."/>
            <person name="Mallez S."/>
            <person name="Zhang Y."/>
            <person name="Obille A."/>
            <person name="Becker A."/>
            <person name="Abrahante J.E."/>
            <person name="Garbe J."/>
            <person name="Badalamenti J.P."/>
            <person name="Herman A."/>
            <person name="Mangelson H."/>
            <person name="Liachko I."/>
            <person name="Sullivan S."/>
            <person name="Sone E.D."/>
            <person name="Koren S."/>
            <person name="Silverstein K.A.T."/>
            <person name="Beckman K.B."/>
            <person name="Gohl D.M."/>
        </authorList>
    </citation>
    <scope>NUCLEOTIDE SEQUENCE</scope>
    <source>
        <strain evidence="2">Duluth1</strain>
        <tissue evidence="2">Whole animal</tissue>
    </source>
</reference>
<comment type="caution">
    <text evidence="2">The sequence shown here is derived from an EMBL/GenBank/DDBJ whole genome shotgun (WGS) entry which is preliminary data.</text>
</comment>
<feature type="compositionally biased region" description="Polar residues" evidence="1">
    <location>
        <begin position="97"/>
        <end position="108"/>
    </location>
</feature>
<protein>
    <recommendedName>
        <fullName evidence="4">Retrotransposon gag domain-containing protein</fullName>
    </recommendedName>
</protein>
<feature type="region of interest" description="Disordered" evidence="1">
    <location>
        <begin position="1"/>
        <end position="78"/>
    </location>
</feature>
<feature type="compositionally biased region" description="Polar residues" evidence="1">
    <location>
        <begin position="175"/>
        <end position="203"/>
    </location>
</feature>
<feature type="compositionally biased region" description="Polar residues" evidence="1">
    <location>
        <begin position="35"/>
        <end position="53"/>
    </location>
</feature>
<accession>A0A9D4MGP4</accession>
<feature type="region of interest" description="Disordered" evidence="1">
    <location>
        <begin position="93"/>
        <end position="130"/>
    </location>
</feature>
<dbReference type="PANTHER" id="PTHR33223:SF6">
    <property type="entry name" value="CCHC-TYPE DOMAIN-CONTAINING PROTEIN"/>
    <property type="match status" value="1"/>
</dbReference>
<gene>
    <name evidence="2" type="ORF">DPMN_039077</name>
</gene>
<feature type="compositionally biased region" description="Low complexity" evidence="1">
    <location>
        <begin position="115"/>
        <end position="124"/>
    </location>
</feature>
<evidence type="ECO:0000256" key="1">
    <source>
        <dbReference type="SAM" id="MobiDB-lite"/>
    </source>
</evidence>
<reference evidence="2" key="2">
    <citation type="submission" date="2020-11" db="EMBL/GenBank/DDBJ databases">
        <authorList>
            <person name="McCartney M.A."/>
            <person name="Auch B."/>
            <person name="Kono T."/>
            <person name="Mallez S."/>
            <person name="Becker A."/>
            <person name="Gohl D.M."/>
            <person name="Silverstein K.A.T."/>
            <person name="Koren S."/>
            <person name="Bechman K.B."/>
            <person name="Herman A."/>
            <person name="Abrahante J.E."/>
            <person name="Garbe J."/>
        </authorList>
    </citation>
    <scope>NUCLEOTIDE SEQUENCE</scope>
    <source>
        <strain evidence="2">Duluth1</strain>
        <tissue evidence="2">Whole animal</tissue>
    </source>
</reference>
<evidence type="ECO:0000313" key="3">
    <source>
        <dbReference type="Proteomes" id="UP000828390"/>
    </source>
</evidence>
<name>A0A9D4MGP4_DREPO</name>
<feature type="region of interest" description="Disordered" evidence="1">
    <location>
        <begin position="175"/>
        <end position="230"/>
    </location>
</feature>
<dbReference type="AlphaFoldDB" id="A0A9D4MGP4"/>